<dbReference type="GO" id="GO:0030042">
    <property type="term" value="P:actin filament depolymerization"/>
    <property type="evidence" value="ECO:0007669"/>
    <property type="project" value="TreeGrafter"/>
</dbReference>
<dbReference type="PROSITE" id="PS50294">
    <property type="entry name" value="WD_REPEATS_REGION"/>
    <property type="match status" value="3"/>
</dbReference>
<dbReference type="Pfam" id="PF00400">
    <property type="entry name" value="WD40"/>
    <property type="match status" value="8"/>
</dbReference>
<keyword evidence="6" id="KW-1185">Reference proteome</keyword>
<protein>
    <recommendedName>
        <fullName evidence="4">Actin-interacting protein 1</fullName>
    </recommendedName>
</protein>
<keyword evidence="2" id="KW-0677">Repeat</keyword>
<dbReference type="AlphaFoldDB" id="A0A914X231"/>
<dbReference type="WBParaSite" id="PSAMB.scaffold6117size10164.g27956.t1">
    <property type="protein sequence ID" value="PSAMB.scaffold6117size10164.g27956.t1"/>
    <property type="gene ID" value="PSAMB.scaffold6117size10164.g27956"/>
</dbReference>
<dbReference type="GO" id="GO:0030864">
    <property type="term" value="C:cortical actin cytoskeleton"/>
    <property type="evidence" value="ECO:0007669"/>
    <property type="project" value="TreeGrafter"/>
</dbReference>
<dbReference type="GO" id="GO:0045214">
    <property type="term" value="P:sarcomere organization"/>
    <property type="evidence" value="ECO:0007669"/>
    <property type="project" value="TreeGrafter"/>
</dbReference>
<dbReference type="FunFam" id="2.130.10.10:FF:000102">
    <property type="entry name" value="Actin-interacting protein 1"/>
    <property type="match status" value="1"/>
</dbReference>
<dbReference type="Proteomes" id="UP000887566">
    <property type="component" value="Unplaced"/>
</dbReference>
<dbReference type="SMART" id="SM00320">
    <property type="entry name" value="WD40"/>
    <property type="match status" value="11"/>
</dbReference>
<dbReference type="PANTHER" id="PTHR19856:SF0">
    <property type="entry name" value="WD REPEAT-CONTAINING PROTEIN 1"/>
    <property type="match status" value="1"/>
</dbReference>
<dbReference type="GO" id="GO:0030833">
    <property type="term" value="P:regulation of actin filament polymerization"/>
    <property type="evidence" value="ECO:0007669"/>
    <property type="project" value="UniProtKB-ARBA"/>
</dbReference>
<comment type="similarity">
    <text evidence="3">Belongs to the WD repeat AIP1 family.</text>
</comment>
<dbReference type="PROSITE" id="PS00678">
    <property type="entry name" value="WD_REPEATS_1"/>
    <property type="match status" value="2"/>
</dbReference>
<feature type="repeat" description="WD" evidence="5">
    <location>
        <begin position="187"/>
        <end position="219"/>
    </location>
</feature>
<dbReference type="PRINTS" id="PR00320">
    <property type="entry name" value="GPROTEINBRPT"/>
</dbReference>
<feature type="repeat" description="WD" evidence="5">
    <location>
        <begin position="322"/>
        <end position="363"/>
    </location>
</feature>
<dbReference type="InterPro" id="IPR019775">
    <property type="entry name" value="WD40_repeat_CS"/>
</dbReference>
<evidence type="ECO:0000256" key="3">
    <source>
        <dbReference type="ARBA" id="ARBA00038366"/>
    </source>
</evidence>
<feature type="repeat" description="WD" evidence="5">
    <location>
        <begin position="56"/>
        <end position="97"/>
    </location>
</feature>
<feature type="repeat" description="WD" evidence="5">
    <location>
        <begin position="538"/>
        <end position="572"/>
    </location>
</feature>
<dbReference type="PROSITE" id="PS50082">
    <property type="entry name" value="WD_REPEATS_2"/>
    <property type="match status" value="5"/>
</dbReference>
<dbReference type="FunFam" id="2.130.10.10:FF:000167">
    <property type="entry name" value="Actin-interacting protein 1"/>
    <property type="match status" value="1"/>
</dbReference>
<feature type="repeat" description="WD" evidence="5">
    <location>
        <begin position="236"/>
        <end position="277"/>
    </location>
</feature>
<evidence type="ECO:0000256" key="2">
    <source>
        <dbReference type="ARBA" id="ARBA00022737"/>
    </source>
</evidence>
<dbReference type="SUPFAM" id="SSF50998">
    <property type="entry name" value="Quinoprotein alcohol dehydrogenase-like"/>
    <property type="match status" value="1"/>
</dbReference>
<evidence type="ECO:0000313" key="7">
    <source>
        <dbReference type="WBParaSite" id="PSAMB.scaffold6117size10164.g27956.t1"/>
    </source>
</evidence>
<evidence type="ECO:0000256" key="5">
    <source>
        <dbReference type="PROSITE-ProRule" id="PRU00221"/>
    </source>
</evidence>
<keyword evidence="1 5" id="KW-0853">WD repeat</keyword>
<reference evidence="7" key="1">
    <citation type="submission" date="2022-11" db="UniProtKB">
        <authorList>
            <consortium name="WormBaseParasite"/>
        </authorList>
    </citation>
    <scope>IDENTIFICATION</scope>
</reference>
<name>A0A914X231_9BILA</name>
<dbReference type="GO" id="GO:0051015">
    <property type="term" value="F:actin filament binding"/>
    <property type="evidence" value="ECO:0007669"/>
    <property type="project" value="TreeGrafter"/>
</dbReference>
<dbReference type="Gene3D" id="2.130.10.10">
    <property type="entry name" value="YVTN repeat-like/Quinoprotein amine dehydrogenase"/>
    <property type="match status" value="2"/>
</dbReference>
<dbReference type="GO" id="GO:0040011">
    <property type="term" value="P:locomotion"/>
    <property type="evidence" value="ECO:0007669"/>
    <property type="project" value="TreeGrafter"/>
</dbReference>
<dbReference type="CDD" id="cd00200">
    <property type="entry name" value="WD40"/>
    <property type="match status" value="1"/>
</dbReference>
<dbReference type="InterPro" id="IPR015943">
    <property type="entry name" value="WD40/YVTN_repeat-like_dom_sf"/>
</dbReference>
<proteinExistence type="inferred from homology"/>
<dbReference type="InterPro" id="IPR011047">
    <property type="entry name" value="Quinoprotein_ADH-like_sf"/>
</dbReference>
<sequence length="617" mass="65838">MADEYAQVASFATLPRTTRGLPLVLGASPDGSKLVYCNGNSVIIRDVEKPSQCEIYTEHATLTTAAKVSPSGFYAASGDQSGKVRVWDTTQTTHILKAEYPVISGPIRDIAWSDDSKRLAVVGEGRERFGHVFLFDTGTSNGNLSGQSRSMSSIDFRPTRPYRLISGSEDNSVAIFEGPPFKFKTLFHEHSRFVHCVRYRPDGALFASAGADGKVVIFEGGEGAVQGQLVDPACKGAAHGGGVFALSWSPDGQKLLTASGDKTCKIWNVESKTLETTFHFGSAVEDQQLGCVWLKNAIISVSLAGFIYYLDPANPDKHANIVKGHNKPITALAVSDDKRYLFTGDFEGNVTRWDASSGTSERVTPTLHKSQVSGLAIAGNGTLASVGWDDTIAFTQGAFDAIDAVRPASTKLNSQPRGVSTSADGKTTAVACQKSLNVYSGGSQRVSTAINFESTCVALHPDQRLIAVGGQDNKLRIFEVGGGGGDALTEVKQLSHNGAITAVAWSPDGKRLVASDAARKVVPYAADNDYAIIASKDWTFHSARVNCVAWSADSRYVVSGGLDTNLIVWDTEKSGEHPIIIKGAHAMSPVNGVAWLNPTTVVSVGQDSNIKQWSMKL</sequence>
<evidence type="ECO:0000313" key="6">
    <source>
        <dbReference type="Proteomes" id="UP000887566"/>
    </source>
</evidence>
<organism evidence="6 7">
    <name type="scientific">Plectus sambesii</name>
    <dbReference type="NCBI Taxonomy" id="2011161"/>
    <lineage>
        <taxon>Eukaryota</taxon>
        <taxon>Metazoa</taxon>
        <taxon>Ecdysozoa</taxon>
        <taxon>Nematoda</taxon>
        <taxon>Chromadorea</taxon>
        <taxon>Plectida</taxon>
        <taxon>Plectina</taxon>
        <taxon>Plectoidea</taxon>
        <taxon>Plectidae</taxon>
        <taxon>Plectus</taxon>
    </lineage>
</organism>
<dbReference type="GO" id="GO:0030834">
    <property type="term" value="P:regulation of actin filament depolymerization"/>
    <property type="evidence" value="ECO:0007669"/>
    <property type="project" value="UniProtKB-ARBA"/>
</dbReference>
<dbReference type="InterPro" id="IPR001680">
    <property type="entry name" value="WD40_rpt"/>
</dbReference>
<evidence type="ECO:0000256" key="4">
    <source>
        <dbReference type="ARBA" id="ARBA00067845"/>
    </source>
</evidence>
<dbReference type="PANTHER" id="PTHR19856">
    <property type="entry name" value="WD-REPEATCONTAINING PROTEIN WDR1"/>
    <property type="match status" value="1"/>
</dbReference>
<dbReference type="InterPro" id="IPR020472">
    <property type="entry name" value="WD40_PAC1"/>
</dbReference>
<evidence type="ECO:0000256" key="1">
    <source>
        <dbReference type="ARBA" id="ARBA00022574"/>
    </source>
</evidence>
<accession>A0A914X231</accession>